<evidence type="ECO:0000313" key="1">
    <source>
        <dbReference type="EMBL" id="RMC03536.1"/>
    </source>
</evidence>
<dbReference type="EMBL" id="QRBI01000131">
    <property type="protein sequence ID" value="RMC03536.1"/>
    <property type="molecule type" value="Genomic_DNA"/>
</dbReference>
<organism evidence="1 2">
    <name type="scientific">Hirundo rustica rustica</name>
    <dbReference type="NCBI Taxonomy" id="333673"/>
    <lineage>
        <taxon>Eukaryota</taxon>
        <taxon>Metazoa</taxon>
        <taxon>Chordata</taxon>
        <taxon>Craniata</taxon>
        <taxon>Vertebrata</taxon>
        <taxon>Euteleostomi</taxon>
        <taxon>Archelosauria</taxon>
        <taxon>Archosauria</taxon>
        <taxon>Dinosauria</taxon>
        <taxon>Saurischia</taxon>
        <taxon>Theropoda</taxon>
        <taxon>Coelurosauria</taxon>
        <taxon>Aves</taxon>
        <taxon>Neognathae</taxon>
        <taxon>Neoaves</taxon>
        <taxon>Telluraves</taxon>
        <taxon>Australaves</taxon>
        <taxon>Passeriformes</taxon>
        <taxon>Sylvioidea</taxon>
        <taxon>Hirundinidae</taxon>
        <taxon>Hirundo</taxon>
    </lineage>
</organism>
<reference evidence="1 2" key="1">
    <citation type="submission" date="2018-07" db="EMBL/GenBank/DDBJ databases">
        <title>A high quality draft genome assembly of the barn swallow (H. rustica rustica).</title>
        <authorList>
            <person name="Formenti G."/>
            <person name="Chiara M."/>
            <person name="Poveda L."/>
            <person name="Francoijs K.-J."/>
            <person name="Bonisoli-Alquati A."/>
            <person name="Canova L."/>
            <person name="Gianfranceschi L."/>
            <person name="Horner D.S."/>
            <person name="Saino N."/>
        </authorList>
    </citation>
    <scope>NUCLEOTIDE SEQUENCE [LARGE SCALE GENOMIC DNA]</scope>
    <source>
        <strain evidence="1">Chelidonia</strain>
        <tissue evidence="1">Blood</tissue>
    </source>
</reference>
<evidence type="ECO:0000313" key="2">
    <source>
        <dbReference type="Proteomes" id="UP000269221"/>
    </source>
</evidence>
<keyword evidence="2" id="KW-1185">Reference proteome</keyword>
<comment type="caution">
    <text evidence="1">The sequence shown here is derived from an EMBL/GenBank/DDBJ whole genome shotgun (WGS) entry which is preliminary data.</text>
</comment>
<sequence>MLESVSSHSVTCCLEKETSPHLATTTFQEVVESDKVTSESPFLQAKHPQLPQPFLTGFVFQAPHQPRCPPLDVLKHLNVLPKLRDPELDTILKVWPHQCRVQGKYDLPAPAGHAIPDRGQDAIGLLGLQGTLLAHVLPVVNQYPQVSFCLDIVQPHLPQPITLQGVIGPKCRTRHLDVINFILLDTAHPSNHSRPLWKSPPSFQQINTHSQLSVMCKFTNQRFNTLIHVINKNMEQNWPQHRPLRDTTSD</sequence>
<proteinExistence type="predicted"/>
<dbReference type="OrthoDB" id="9220997at2759"/>
<protein>
    <submittedName>
        <fullName evidence="1">Uncharacterized protein</fullName>
    </submittedName>
</protein>
<accession>A0A3M0JRD1</accession>
<dbReference type="AlphaFoldDB" id="A0A3M0JRD1"/>
<name>A0A3M0JRD1_HIRRU</name>
<dbReference type="Proteomes" id="UP000269221">
    <property type="component" value="Unassembled WGS sequence"/>
</dbReference>
<gene>
    <name evidence="1" type="ORF">DUI87_20736</name>
</gene>